<evidence type="ECO:0000256" key="1">
    <source>
        <dbReference type="SAM" id="MobiDB-lite"/>
    </source>
</evidence>
<feature type="compositionally biased region" description="Low complexity" evidence="1">
    <location>
        <begin position="104"/>
        <end position="120"/>
    </location>
</feature>
<reference evidence="2 3" key="1">
    <citation type="submission" date="2024-01" db="EMBL/GenBank/DDBJ databases">
        <title>Genome assemblies of Stephania.</title>
        <authorList>
            <person name="Yang L."/>
        </authorList>
    </citation>
    <scope>NUCLEOTIDE SEQUENCE [LARGE SCALE GENOMIC DNA]</scope>
    <source>
        <strain evidence="2">QJT</strain>
        <tissue evidence="2">Leaf</tissue>
    </source>
</reference>
<dbReference type="EMBL" id="JBBNAE010000002">
    <property type="protein sequence ID" value="KAK9145008.1"/>
    <property type="molecule type" value="Genomic_DNA"/>
</dbReference>
<accession>A0AAP0K4L2</accession>
<comment type="caution">
    <text evidence="2">The sequence shown here is derived from an EMBL/GenBank/DDBJ whole genome shotgun (WGS) entry which is preliminary data.</text>
</comment>
<evidence type="ECO:0000313" key="3">
    <source>
        <dbReference type="Proteomes" id="UP001417504"/>
    </source>
</evidence>
<dbReference type="AlphaFoldDB" id="A0AAP0K4L2"/>
<organism evidence="2 3">
    <name type="scientific">Stephania japonica</name>
    <dbReference type="NCBI Taxonomy" id="461633"/>
    <lineage>
        <taxon>Eukaryota</taxon>
        <taxon>Viridiplantae</taxon>
        <taxon>Streptophyta</taxon>
        <taxon>Embryophyta</taxon>
        <taxon>Tracheophyta</taxon>
        <taxon>Spermatophyta</taxon>
        <taxon>Magnoliopsida</taxon>
        <taxon>Ranunculales</taxon>
        <taxon>Menispermaceae</taxon>
        <taxon>Menispermoideae</taxon>
        <taxon>Cissampelideae</taxon>
        <taxon>Stephania</taxon>
    </lineage>
</organism>
<gene>
    <name evidence="2" type="ORF">Sjap_004911</name>
</gene>
<protein>
    <submittedName>
        <fullName evidence="2">Uncharacterized protein</fullName>
    </submittedName>
</protein>
<sequence length="306" mass="33832">MVSTRVSVASRWTTRRKTAVVGGSHKGAPPTIFVERRALLASPPPLWLRAAKEEGEKGWFPPLPLPYYCLHSGWLEGGDPWPAVETPRYNPCSHLFQLPSMTMRRGSTSSPTPLTRSTSPVGQESCVGSHRAPGTQGLVISVATSPSYIVNPAQFHISRPFSLKSQGTDKDWYNRTPKSDLYSQGEKQIFLGNMSCCVPGARSSSSKMKNQNRVLSPRMLLMTSKLPAPPNLPFDIAFATPSMFLLGPKTPQSKSYPRVVKRTGFELDQEKKKSQDLKVGLVLKDTEMFEKLTLLKNITLKNSCTP</sequence>
<dbReference type="Proteomes" id="UP001417504">
    <property type="component" value="Unassembled WGS sequence"/>
</dbReference>
<evidence type="ECO:0000313" key="2">
    <source>
        <dbReference type="EMBL" id="KAK9145008.1"/>
    </source>
</evidence>
<feature type="region of interest" description="Disordered" evidence="1">
    <location>
        <begin position="102"/>
        <end position="128"/>
    </location>
</feature>
<keyword evidence="3" id="KW-1185">Reference proteome</keyword>
<name>A0AAP0K4L2_9MAGN</name>
<proteinExistence type="predicted"/>